<gene>
    <name evidence="1" type="ORF">E6K76_12220</name>
</gene>
<comment type="caution">
    <text evidence="1">The sequence shown here is derived from an EMBL/GenBank/DDBJ whole genome shotgun (WGS) entry which is preliminary data.</text>
</comment>
<proteinExistence type="predicted"/>
<name>A0A538SZF2_UNCEI</name>
<organism evidence="1 2">
    <name type="scientific">Eiseniibacteriota bacterium</name>
    <dbReference type="NCBI Taxonomy" id="2212470"/>
    <lineage>
        <taxon>Bacteria</taxon>
        <taxon>Candidatus Eiseniibacteriota</taxon>
    </lineage>
</organism>
<dbReference type="EMBL" id="VBOW01000080">
    <property type="protein sequence ID" value="TMQ56742.1"/>
    <property type="molecule type" value="Genomic_DNA"/>
</dbReference>
<dbReference type="AlphaFoldDB" id="A0A538SZF2"/>
<dbReference type="Proteomes" id="UP000316852">
    <property type="component" value="Unassembled WGS sequence"/>
</dbReference>
<evidence type="ECO:0000313" key="2">
    <source>
        <dbReference type="Proteomes" id="UP000316852"/>
    </source>
</evidence>
<reference evidence="1 2" key="1">
    <citation type="journal article" date="2019" name="Nat. Microbiol.">
        <title>Mediterranean grassland soil C-N compound turnover is dependent on rainfall and depth, and is mediated by genomically divergent microorganisms.</title>
        <authorList>
            <person name="Diamond S."/>
            <person name="Andeer P.F."/>
            <person name="Li Z."/>
            <person name="Crits-Christoph A."/>
            <person name="Burstein D."/>
            <person name="Anantharaman K."/>
            <person name="Lane K.R."/>
            <person name="Thomas B.C."/>
            <person name="Pan C."/>
            <person name="Northen T.R."/>
            <person name="Banfield J.F."/>
        </authorList>
    </citation>
    <scope>NUCLEOTIDE SEQUENCE [LARGE SCALE GENOMIC DNA]</scope>
    <source>
        <strain evidence="1">WS_6</strain>
    </source>
</reference>
<sequence>MRSRIRFFFVAFCVVVPSIGWCHKPMEPGVPYFGLGLSISVVPHIGQIFPLRARAGSSQHGVDCLGDVRIEVPSGIEVLAGDTSRKVHVSRWEREHFDQEWVVSLRVSRTGKYRIRGELRIPCGEPTVWDESETLVDLDVRQDTTLVHGGYDTRFERIRDGKRFRYGGGHLVRVDSTNALIFQRGHMVLIDSTEALLPDDISERPLVMSAPHAKCPECGLVAPKALRFIVTVGSNGSVTWIESRPAAETPPVLASAEQALKRYVFRPARAKGGRPVADWAEVEVIVEP</sequence>
<accession>A0A538SZF2</accession>
<protein>
    <submittedName>
        <fullName evidence="1">Uncharacterized protein</fullName>
    </submittedName>
</protein>
<evidence type="ECO:0000313" key="1">
    <source>
        <dbReference type="EMBL" id="TMQ56742.1"/>
    </source>
</evidence>